<organism evidence="2 3">
    <name type="scientific">Ornithinimicrobium cryptoxanthini</name>
    <dbReference type="NCBI Taxonomy" id="2934161"/>
    <lineage>
        <taxon>Bacteria</taxon>
        <taxon>Bacillati</taxon>
        <taxon>Actinomycetota</taxon>
        <taxon>Actinomycetes</taxon>
        <taxon>Micrococcales</taxon>
        <taxon>Ornithinimicrobiaceae</taxon>
        <taxon>Ornithinimicrobium</taxon>
    </lineage>
</organism>
<evidence type="ECO:0000313" key="2">
    <source>
        <dbReference type="EMBL" id="USQ77500.1"/>
    </source>
</evidence>
<reference evidence="2" key="1">
    <citation type="submission" date="2022-06" db="EMBL/GenBank/DDBJ databases">
        <title>Ornithinimicrobium JY.X270.</title>
        <authorList>
            <person name="Huang Y."/>
        </authorList>
    </citation>
    <scope>NUCLEOTIDE SEQUENCE</scope>
    <source>
        <strain evidence="2">JY.X270</strain>
    </source>
</reference>
<evidence type="ECO:0000313" key="3">
    <source>
        <dbReference type="Proteomes" id="UP001056535"/>
    </source>
</evidence>
<dbReference type="InterPro" id="IPR029041">
    <property type="entry name" value="FAD-linked_oxidoreductase-like"/>
</dbReference>
<keyword evidence="3" id="KW-1185">Reference proteome</keyword>
<dbReference type="EC" id="1.5.1.20" evidence="2"/>
<evidence type="ECO:0000256" key="1">
    <source>
        <dbReference type="ARBA" id="ARBA00023002"/>
    </source>
</evidence>
<dbReference type="Gene3D" id="3.20.20.220">
    <property type="match status" value="1"/>
</dbReference>
<keyword evidence="1 2" id="KW-0560">Oxidoreductase</keyword>
<dbReference type="GO" id="GO:0004489">
    <property type="term" value="F:methylenetetrahydrofolate reductase [NAD(P)H] activity"/>
    <property type="evidence" value="ECO:0007669"/>
    <property type="project" value="UniProtKB-EC"/>
</dbReference>
<dbReference type="Proteomes" id="UP001056535">
    <property type="component" value="Chromosome"/>
</dbReference>
<protein>
    <submittedName>
        <fullName evidence="2">Methylenetetrahydrofolate reductase</fullName>
        <ecNumber evidence="2">1.5.1.20</ecNumber>
    </submittedName>
</protein>
<sequence>MTQPATAATGFGARLADRTRPLRFYSITPPRESTPREDLSRVGRLTVERLAPLGLDALILYDIQDECDRTQEARPFPYLATVDAGHFRDEHLADWDRPVVVYRSVGKYEPATLKSWLAEQDPDQVATVLVGASSRHTPVRTTLNEALSLWRDAGGAPPMGGVTIPERHAQRADEHERMLRKQESGCSFFVTQVIYDLTAAKDLVSDYAYACRERGIEPAPLVFTLSVCGSLKTLEFLQWLGVHVPRWLQNQLVHSQDPLADSYEQCARMASELAAFCRQLDVPFGFNVESVSVRRIEIEESVRLAAYIGEILAD</sequence>
<dbReference type="RefSeq" id="WP_252622689.1">
    <property type="nucleotide sequence ID" value="NZ_CP099490.1"/>
</dbReference>
<proteinExistence type="predicted"/>
<accession>A0ABY4YL27</accession>
<dbReference type="EMBL" id="CP099490">
    <property type="protein sequence ID" value="USQ77500.1"/>
    <property type="molecule type" value="Genomic_DNA"/>
</dbReference>
<name>A0ABY4YL27_9MICO</name>
<gene>
    <name evidence="2" type="ORF">NF557_06220</name>
</gene>
<dbReference type="SUPFAM" id="SSF51730">
    <property type="entry name" value="FAD-linked oxidoreductase"/>
    <property type="match status" value="1"/>
</dbReference>